<feature type="transmembrane region" description="Helical" evidence="11">
    <location>
        <begin position="149"/>
        <end position="167"/>
    </location>
</feature>
<feature type="compositionally biased region" description="Polar residues" evidence="10">
    <location>
        <begin position="285"/>
        <end position="299"/>
    </location>
</feature>
<dbReference type="EMBL" id="JAHFZB010000005">
    <property type="protein sequence ID" value="KAK6490010.1"/>
    <property type="molecule type" value="Genomic_DNA"/>
</dbReference>
<keyword evidence="8" id="KW-0539">Nucleus</keyword>
<accession>A0ABR0ZYW1</accession>
<keyword evidence="9" id="KW-0175">Coiled coil</keyword>
<comment type="caution">
    <text evidence="12">The sequence shown here is derived from an EMBL/GenBank/DDBJ whole genome shotgun (WGS) entry which is preliminary data.</text>
</comment>
<evidence type="ECO:0000256" key="8">
    <source>
        <dbReference type="ARBA" id="ARBA00023242"/>
    </source>
</evidence>
<evidence type="ECO:0000256" key="11">
    <source>
        <dbReference type="SAM" id="Phobius"/>
    </source>
</evidence>
<evidence type="ECO:0000313" key="13">
    <source>
        <dbReference type="Proteomes" id="UP001369086"/>
    </source>
</evidence>
<feature type="transmembrane region" description="Helical" evidence="11">
    <location>
        <begin position="88"/>
        <end position="109"/>
    </location>
</feature>
<feature type="compositionally biased region" description="Polar residues" evidence="10">
    <location>
        <begin position="266"/>
        <end position="275"/>
    </location>
</feature>
<keyword evidence="6 11" id="KW-1133">Transmembrane helix</keyword>
<keyword evidence="5" id="KW-0256">Endoplasmic reticulum</keyword>
<evidence type="ECO:0000256" key="7">
    <source>
        <dbReference type="ARBA" id="ARBA00023136"/>
    </source>
</evidence>
<feature type="compositionally biased region" description="Polar residues" evidence="10">
    <location>
        <begin position="341"/>
        <end position="365"/>
    </location>
</feature>
<feature type="coiled-coil region" evidence="9">
    <location>
        <begin position="486"/>
        <end position="520"/>
    </location>
</feature>
<evidence type="ECO:0000256" key="3">
    <source>
        <dbReference type="ARBA" id="ARBA00008298"/>
    </source>
</evidence>
<dbReference type="Pfam" id="PF09726">
    <property type="entry name" value="Macoilin"/>
    <property type="match status" value="1"/>
</dbReference>
<proteinExistence type="inferred from homology"/>
<evidence type="ECO:0000256" key="5">
    <source>
        <dbReference type="ARBA" id="ARBA00022824"/>
    </source>
</evidence>
<organism evidence="12 13">
    <name type="scientific">Huso huso</name>
    <name type="common">Beluga</name>
    <name type="synonym">Acipenser huso</name>
    <dbReference type="NCBI Taxonomy" id="61971"/>
    <lineage>
        <taxon>Eukaryota</taxon>
        <taxon>Metazoa</taxon>
        <taxon>Chordata</taxon>
        <taxon>Craniata</taxon>
        <taxon>Vertebrata</taxon>
        <taxon>Euteleostomi</taxon>
        <taxon>Actinopterygii</taxon>
        <taxon>Chondrostei</taxon>
        <taxon>Acipenseriformes</taxon>
        <taxon>Acipenseridae</taxon>
        <taxon>Huso</taxon>
    </lineage>
</organism>
<feature type="region of interest" description="Disordered" evidence="10">
    <location>
        <begin position="255"/>
        <end position="316"/>
    </location>
</feature>
<comment type="subcellular location">
    <subcellularLocation>
        <location evidence="1">Nucleus membrane</location>
        <topology evidence="1">Multi-pass membrane protein</topology>
    </subcellularLocation>
    <subcellularLocation>
        <location evidence="2">Rough endoplasmic reticulum membrane</location>
        <topology evidence="2">Multi-pass membrane protein</topology>
    </subcellularLocation>
</comment>
<reference evidence="12 13" key="1">
    <citation type="submission" date="2021-05" db="EMBL/GenBank/DDBJ databases">
        <authorList>
            <person name="Zahm M."/>
            <person name="Klopp C."/>
            <person name="Cabau C."/>
            <person name="Kuhl H."/>
            <person name="Suciu R."/>
            <person name="Ciorpac M."/>
            <person name="Holostenco D."/>
            <person name="Gessner J."/>
            <person name="Wuertz S."/>
            <person name="Hohne C."/>
            <person name="Stock M."/>
            <person name="Gislard M."/>
            <person name="Lluch J."/>
            <person name="Milhes M."/>
            <person name="Lampietro C."/>
            <person name="Lopez Roques C."/>
            <person name="Donnadieu C."/>
            <person name="Du K."/>
            <person name="Schartl M."/>
            <person name="Guiguen Y."/>
        </authorList>
    </citation>
    <scope>NUCLEOTIDE SEQUENCE [LARGE SCALE GENOMIC DNA]</scope>
    <source>
        <strain evidence="12">Hh-F2</strain>
        <tissue evidence="12">Blood</tissue>
    </source>
</reference>
<dbReference type="Proteomes" id="UP001369086">
    <property type="component" value="Unassembled WGS sequence"/>
</dbReference>
<name>A0ABR0ZYW1_HUSHU</name>
<protein>
    <submittedName>
        <fullName evidence="12">Macoilin-1-like isoform X1</fullName>
    </submittedName>
</protein>
<keyword evidence="4 11" id="KW-0812">Transmembrane</keyword>
<dbReference type="InterPro" id="IPR019130">
    <property type="entry name" value="Macoilin"/>
</dbReference>
<evidence type="ECO:0000313" key="12">
    <source>
        <dbReference type="EMBL" id="KAK6490010.1"/>
    </source>
</evidence>
<evidence type="ECO:0000256" key="4">
    <source>
        <dbReference type="ARBA" id="ARBA00022692"/>
    </source>
</evidence>
<dbReference type="PANTHER" id="PTHR47464:SF1">
    <property type="entry name" value="MACOILIN-1"/>
    <property type="match status" value="1"/>
</dbReference>
<feature type="region of interest" description="Disordered" evidence="10">
    <location>
        <begin position="334"/>
        <end position="365"/>
    </location>
</feature>
<evidence type="ECO:0000256" key="6">
    <source>
        <dbReference type="ARBA" id="ARBA00022989"/>
    </source>
</evidence>
<feature type="transmembrane region" description="Helical" evidence="11">
    <location>
        <begin position="121"/>
        <end position="137"/>
    </location>
</feature>
<feature type="transmembrane region" description="Helical" evidence="11">
    <location>
        <begin position="53"/>
        <end position="81"/>
    </location>
</feature>
<evidence type="ECO:0000256" key="1">
    <source>
        <dbReference type="ARBA" id="ARBA00004232"/>
    </source>
</evidence>
<keyword evidence="13" id="KW-1185">Reference proteome</keyword>
<keyword evidence="7 11" id="KW-0472">Membrane</keyword>
<evidence type="ECO:0000256" key="2">
    <source>
        <dbReference type="ARBA" id="ARBA00004269"/>
    </source>
</evidence>
<feature type="transmembrane region" description="Helical" evidence="11">
    <location>
        <begin position="21"/>
        <end position="47"/>
    </location>
</feature>
<gene>
    <name evidence="12" type="ORF">HHUSO_G6977</name>
</gene>
<evidence type="ECO:0000256" key="10">
    <source>
        <dbReference type="SAM" id="MobiDB-lite"/>
    </source>
</evidence>
<comment type="similarity">
    <text evidence="3">Belongs to the macoilin family.</text>
</comment>
<sequence>MKKRSVDTSRMRKMKRSKISERLSESAFAFLKFMVVWILVLLVDFILEFRFEYLWPCWLFFGSVYTFFHCHGLVVCVVFVCAAFTLDVFCLIFVPLHWLFFAASTYIWFDYIWHTERGLCLSTVSLWILLVYIEAALRFKDLKNSHVNVSHLFAAHCIGYPVVYLGFDATCYFTSIVKLRIQKAVQKENNFYMQLLQQALPPGLQLYPRYETDCKESSKWMAKSDCTQYQCQNGAVVTDVKYLLDYSQIDCKDTNNDMEDTKPNDHSFQPSTFKANESDNKENCLNRSQTCETSGSSECLPQEEQGAKVQRTAKNTSPKVRKMLNRILVPIVKGEKKQKSSTKNISPNWEMSEQSLSANQNTPSEQIRKLEQEVKKLKSDLLTNKQSEQELRSHFCNLTNSERSLRPEISLLRQANDLLQNKIAFVIKTKQRDKQATVLLEKKISAEMEARAIIEKQLSDLRTRKTDETSAVTQGALLFTTRQEHTESLKKKAKELETDWNQLQKEFQAKESQIINLENEVEVLCRYKGIEQDSEMLLSALSAMQDKTHHLEYNLSAETRIKLDLFSALGDARRQLEIAQGKLMKQDKEIGGMKQKIAEVMAVMPDITYGVQHPVTPQYLTKFVNSEHYVLDPSALMYQCLKK</sequence>
<feature type="compositionally biased region" description="Basic and acidic residues" evidence="10">
    <location>
        <begin position="255"/>
        <end position="265"/>
    </location>
</feature>
<dbReference type="PANTHER" id="PTHR47464">
    <property type="entry name" value="MACOILIN"/>
    <property type="match status" value="1"/>
</dbReference>
<evidence type="ECO:0000256" key="9">
    <source>
        <dbReference type="SAM" id="Coils"/>
    </source>
</evidence>